<dbReference type="AlphaFoldDB" id="A0A7J7JRG8"/>
<evidence type="ECO:0000313" key="1">
    <source>
        <dbReference type="EMBL" id="KAF6028224.1"/>
    </source>
</evidence>
<evidence type="ECO:0000313" key="2">
    <source>
        <dbReference type="Proteomes" id="UP000593567"/>
    </source>
</evidence>
<comment type="caution">
    <text evidence="1">The sequence shown here is derived from an EMBL/GenBank/DDBJ whole genome shotgun (WGS) entry which is preliminary data.</text>
</comment>
<keyword evidence="2" id="KW-1185">Reference proteome</keyword>
<name>A0A7J7JRG8_BUGNE</name>
<sequence length="85" mass="9513">MKTLALAKAAHYKLKNNVTHFETKLVAVGFGEFPCRKSSADLIRPCSCTDTKVLKLNCTYVIKVLTTFNNSVHQTRHVAYTNLVV</sequence>
<proteinExistence type="predicted"/>
<dbReference type="EMBL" id="VXIV02001974">
    <property type="protein sequence ID" value="KAF6028224.1"/>
    <property type="molecule type" value="Genomic_DNA"/>
</dbReference>
<evidence type="ECO:0008006" key="3">
    <source>
        <dbReference type="Google" id="ProtNLM"/>
    </source>
</evidence>
<protein>
    <recommendedName>
        <fullName evidence="3">SWIM-type domain-containing protein</fullName>
    </recommendedName>
</protein>
<dbReference type="Proteomes" id="UP000593567">
    <property type="component" value="Unassembled WGS sequence"/>
</dbReference>
<organism evidence="1 2">
    <name type="scientific">Bugula neritina</name>
    <name type="common">Brown bryozoan</name>
    <name type="synonym">Sertularia neritina</name>
    <dbReference type="NCBI Taxonomy" id="10212"/>
    <lineage>
        <taxon>Eukaryota</taxon>
        <taxon>Metazoa</taxon>
        <taxon>Spiralia</taxon>
        <taxon>Lophotrochozoa</taxon>
        <taxon>Bryozoa</taxon>
        <taxon>Gymnolaemata</taxon>
        <taxon>Cheilostomatida</taxon>
        <taxon>Flustrina</taxon>
        <taxon>Buguloidea</taxon>
        <taxon>Bugulidae</taxon>
        <taxon>Bugula</taxon>
    </lineage>
</organism>
<accession>A0A7J7JRG8</accession>
<gene>
    <name evidence="1" type="ORF">EB796_013470</name>
</gene>
<reference evidence="1" key="1">
    <citation type="submission" date="2020-06" db="EMBL/GenBank/DDBJ databases">
        <title>Draft genome of Bugula neritina, a colonial animal packing powerful symbionts and potential medicines.</title>
        <authorList>
            <person name="Rayko M."/>
        </authorList>
    </citation>
    <scope>NUCLEOTIDE SEQUENCE [LARGE SCALE GENOMIC DNA]</scope>
    <source>
        <strain evidence="1">Kwan_BN1</strain>
    </source>
</reference>